<keyword evidence="1" id="KW-0597">Phosphoprotein</keyword>
<evidence type="ECO:0000313" key="3">
    <source>
        <dbReference type="EMBL" id="QIS19440.1"/>
    </source>
</evidence>
<dbReference type="PROSITE" id="PS50006">
    <property type="entry name" value="FHA_DOMAIN"/>
    <property type="match status" value="1"/>
</dbReference>
<evidence type="ECO:0000313" key="4">
    <source>
        <dbReference type="Proteomes" id="UP000500953"/>
    </source>
</evidence>
<evidence type="ECO:0000256" key="1">
    <source>
        <dbReference type="ARBA" id="ARBA00022553"/>
    </source>
</evidence>
<proteinExistence type="predicted"/>
<dbReference type="Proteomes" id="UP000500953">
    <property type="component" value="Chromosome"/>
</dbReference>
<dbReference type="RefSeq" id="WP_167486725.1">
    <property type="nucleotide sequence ID" value="NZ_CP046173.1"/>
</dbReference>
<name>A0A6G9Z1Y7_9NOCA</name>
<dbReference type="AlphaFoldDB" id="A0A6G9Z1Y7"/>
<accession>A0A6G9Z1Y7</accession>
<dbReference type="InterPro" id="IPR000253">
    <property type="entry name" value="FHA_dom"/>
</dbReference>
<evidence type="ECO:0000259" key="2">
    <source>
        <dbReference type="PROSITE" id="PS50006"/>
    </source>
</evidence>
<feature type="domain" description="FHA" evidence="2">
    <location>
        <begin position="45"/>
        <end position="96"/>
    </location>
</feature>
<protein>
    <submittedName>
        <fullName evidence="3">FHA domain-containing protein</fullName>
    </submittedName>
</protein>
<reference evidence="3 4" key="1">
    <citation type="journal article" date="2019" name="ACS Chem. Biol.">
        <title>Identification and Mobilization of a Cryptic Antibiotic Biosynthesis Gene Locus from a Human-Pathogenic Nocardia Isolate.</title>
        <authorList>
            <person name="Herisse M."/>
            <person name="Ishida K."/>
            <person name="Porter J.L."/>
            <person name="Howden B."/>
            <person name="Hertweck C."/>
            <person name="Stinear T.P."/>
            <person name="Pidot S.J."/>
        </authorList>
    </citation>
    <scope>NUCLEOTIDE SEQUENCE [LARGE SCALE GENOMIC DNA]</scope>
    <source>
        <strain evidence="3 4">AUSMDU00012715</strain>
    </source>
</reference>
<dbReference type="SUPFAM" id="SSF49879">
    <property type="entry name" value="SMAD/FHA domain"/>
    <property type="match status" value="1"/>
</dbReference>
<dbReference type="InterPro" id="IPR008984">
    <property type="entry name" value="SMAD_FHA_dom_sf"/>
</dbReference>
<dbReference type="EMBL" id="CP046173">
    <property type="protein sequence ID" value="QIS19440.1"/>
    <property type="molecule type" value="Genomic_DNA"/>
</dbReference>
<organism evidence="3 4">
    <name type="scientific">Nocardia terpenica</name>
    <dbReference type="NCBI Taxonomy" id="455432"/>
    <lineage>
        <taxon>Bacteria</taxon>
        <taxon>Bacillati</taxon>
        <taxon>Actinomycetota</taxon>
        <taxon>Actinomycetes</taxon>
        <taxon>Mycobacteriales</taxon>
        <taxon>Nocardiaceae</taxon>
        <taxon>Nocardia</taxon>
    </lineage>
</organism>
<sequence length="256" mass="28272">MRGYRQLEPGHDSLAFGVPDSAPATIYALALAGGVTAAPAEGRRILFGRNKLEVDVCVGSADRKVSRCHGLLTCVRNTWWVSNTGRLPVRLPGSRMLFEGEQPIPLCPGYTPVFVRGSGRREHLLELYVTGADHGYRPVHPADPTAPERTWQLSDTERLVLVVLAQRYLLQEAYPQPMAWRQAAEHLRDLQPDAGWNAKRVEHAVEKVRARLSAAGVPGLTRDEVGEPVGNTLNHNLIRELMDSTTLVPPDLNLLD</sequence>
<gene>
    <name evidence="3" type="ORF">F6W96_15260</name>
</gene>